<dbReference type="AlphaFoldDB" id="A0A370B6Z7"/>
<proteinExistence type="predicted"/>
<dbReference type="SUPFAM" id="SSF144020">
    <property type="entry name" value="FdhE-like"/>
    <property type="match status" value="1"/>
</dbReference>
<organism evidence="2 3">
    <name type="scientific">Streptomyces corynorhini</name>
    <dbReference type="NCBI Taxonomy" id="2282652"/>
    <lineage>
        <taxon>Bacteria</taxon>
        <taxon>Bacillati</taxon>
        <taxon>Actinomycetota</taxon>
        <taxon>Actinomycetes</taxon>
        <taxon>Kitasatosporales</taxon>
        <taxon>Streptomycetaceae</taxon>
        <taxon>Streptomyces</taxon>
    </lineage>
</organism>
<evidence type="ECO:0000313" key="2">
    <source>
        <dbReference type="EMBL" id="RDG35185.1"/>
    </source>
</evidence>
<dbReference type="OrthoDB" id="4162555at2"/>
<keyword evidence="3" id="KW-1185">Reference proteome</keyword>
<accession>A0A370B6Z7</accession>
<evidence type="ECO:0000256" key="1">
    <source>
        <dbReference type="SAM" id="MobiDB-lite"/>
    </source>
</evidence>
<comment type="caution">
    <text evidence="2">The sequence shown here is derived from an EMBL/GenBank/DDBJ whole genome shotgun (WGS) entry which is preliminary data.</text>
</comment>
<name>A0A370B6Z7_9ACTN</name>
<gene>
    <name evidence="2" type="ORF">DVH02_26680</name>
</gene>
<dbReference type="EMBL" id="QQNA01000245">
    <property type="protein sequence ID" value="RDG35185.1"/>
    <property type="molecule type" value="Genomic_DNA"/>
</dbReference>
<evidence type="ECO:0000313" key="3">
    <source>
        <dbReference type="Proteomes" id="UP000253741"/>
    </source>
</evidence>
<sequence>MSTTTPRPTSTPDLWTIARHWPDLTAALSARGGTWPPAMGIPVLTHHPDSPEAEAATWRAEALRALERSTPQHGWSKPPLRLSVLDTMLTVQAALLELADQTARQVQRPPAVAPSRRSAGALPRGERARRVQAAEDRHQALKALRDGADPLRWHLPGPAAAAPGTVLGRRRADRAALWLLARVQHAPGPVRRHLTELEAGRIGAVARTCARMVEHALDVGDERARLATPCPVCGGQLTMYGGGGAVPVVRCAGCGGIW</sequence>
<dbReference type="Proteomes" id="UP000253741">
    <property type="component" value="Unassembled WGS sequence"/>
</dbReference>
<feature type="region of interest" description="Disordered" evidence="1">
    <location>
        <begin position="106"/>
        <end position="127"/>
    </location>
</feature>
<dbReference type="InterPro" id="IPR024064">
    <property type="entry name" value="FdhE-like_sf"/>
</dbReference>
<protein>
    <submittedName>
        <fullName evidence="2">Uncharacterized protein</fullName>
    </submittedName>
</protein>
<reference evidence="2 3" key="1">
    <citation type="submission" date="2018-07" db="EMBL/GenBank/DDBJ databases">
        <title>Streptomyces species from bats.</title>
        <authorList>
            <person name="Dunlap C."/>
        </authorList>
    </citation>
    <scope>NUCLEOTIDE SEQUENCE [LARGE SCALE GENOMIC DNA]</scope>
    <source>
        <strain evidence="2 3">AC230</strain>
    </source>
</reference>
<dbReference type="RefSeq" id="WP_114626412.1">
    <property type="nucleotide sequence ID" value="NZ_QQNA01000245.1"/>
</dbReference>